<feature type="binding site" evidence="6">
    <location>
        <position position="119"/>
    </location>
    <ligand>
        <name>FAD</name>
        <dbReference type="ChEBI" id="CHEBI:57692"/>
    </ligand>
</feature>
<dbReference type="RefSeq" id="WP_194563416.1">
    <property type="nucleotide sequence ID" value="NZ_JADKPV010000006.1"/>
</dbReference>
<feature type="binding site" evidence="6">
    <location>
        <position position="46"/>
    </location>
    <ligand>
        <name>FAD</name>
        <dbReference type="ChEBI" id="CHEBI:57692"/>
    </ligand>
</feature>
<feature type="binding site" evidence="6">
    <location>
        <position position="34"/>
    </location>
    <ligand>
        <name>FAD</name>
        <dbReference type="ChEBI" id="CHEBI:57692"/>
    </ligand>
</feature>
<comment type="caution">
    <text evidence="8">The sequence shown here is derived from an EMBL/GenBank/DDBJ whole genome shotgun (WGS) entry which is preliminary data.</text>
</comment>
<dbReference type="InterPro" id="IPR023753">
    <property type="entry name" value="FAD/NAD-binding_dom"/>
</dbReference>
<dbReference type="PANTHER" id="PTHR48105">
    <property type="entry name" value="THIOREDOXIN REDUCTASE 1-RELATED-RELATED"/>
    <property type="match status" value="1"/>
</dbReference>
<dbReference type="GO" id="GO:0050660">
    <property type="term" value="F:flavin adenine dinucleotide binding"/>
    <property type="evidence" value="ECO:0007669"/>
    <property type="project" value="UniProtKB-UniRule"/>
</dbReference>
<dbReference type="PRINTS" id="PR00368">
    <property type="entry name" value="FADPNR"/>
</dbReference>
<dbReference type="InterPro" id="IPR050097">
    <property type="entry name" value="Ferredoxin-NADP_redctase_2"/>
</dbReference>
<comment type="cofactor">
    <cofactor evidence="6">
        <name>FAD</name>
        <dbReference type="ChEBI" id="CHEBI:57692"/>
    </cofactor>
    <text evidence="6">Binds 1 FAD per subunit.</text>
</comment>
<dbReference type="Gene3D" id="3.50.50.60">
    <property type="entry name" value="FAD/NAD(P)-binding domain"/>
    <property type="match status" value="2"/>
</dbReference>
<keyword evidence="5 6" id="KW-0560">Oxidoreductase</keyword>
<protein>
    <recommendedName>
        <fullName evidence="6">Ferredoxin--NADP reductase</fullName>
        <shortName evidence="6">FNR</shortName>
        <shortName evidence="6">Fd-NADP(+) reductase</shortName>
        <ecNumber evidence="6">1.18.1.2</ecNumber>
    </recommendedName>
</protein>
<dbReference type="SUPFAM" id="SSF51905">
    <property type="entry name" value="FAD/NAD(P)-binding domain"/>
    <property type="match status" value="1"/>
</dbReference>
<sequence length="341" mass="37911">MKNYDDVIIIGGGPTGLFASFYAGLRDMTVKIIEAKSTLGGKVHVYPEKLIWDIGGQTPILGADFIRQTIKQGLTFDPTVCCEEEVLSIRKEAQHFIVTTNRTAHYSKAVIITAGYGIIQPKSIGLEGEERFKKTNLFYTVPSIQQFAGQRVLLSGGGQSAVDWANTLLHVTDDVTVVYRRQEMSGHEQEIQQLMNSKATVLLNTSIQQLQGEECITSVVVEGEQTKQRQVIETDAVIINHGYERNLKLLEDSNLHLKMHEDYGILGNVFGETSEPGIFAAGDALNYEGKLHLIVGCYQDAVHAVNSAKQYIDPLSEKHEMVSSHNKKLKEKNEKIYATLQ</sequence>
<keyword evidence="9" id="KW-1185">Reference proteome</keyword>
<evidence type="ECO:0000256" key="4">
    <source>
        <dbReference type="ARBA" id="ARBA00022857"/>
    </source>
</evidence>
<dbReference type="EMBL" id="JADKPV010000006">
    <property type="protein sequence ID" value="MBF4501936.1"/>
    <property type="molecule type" value="Genomic_DNA"/>
</dbReference>
<evidence type="ECO:0000256" key="6">
    <source>
        <dbReference type="HAMAP-Rule" id="MF_01685"/>
    </source>
</evidence>
<accession>A0A8J7GE33</accession>
<dbReference type="InterPro" id="IPR036188">
    <property type="entry name" value="FAD/NAD-bd_sf"/>
</dbReference>
<comment type="subunit">
    <text evidence="1 6">Homodimer.</text>
</comment>
<dbReference type="Proteomes" id="UP000622653">
    <property type="component" value="Unassembled WGS sequence"/>
</dbReference>
<gene>
    <name evidence="8" type="ORF">IRY55_11225</name>
</gene>
<comment type="similarity">
    <text evidence="6">Belongs to the ferredoxin--NADP reductase type 2 family.</text>
</comment>
<evidence type="ECO:0000256" key="2">
    <source>
        <dbReference type="ARBA" id="ARBA00022630"/>
    </source>
</evidence>
<feature type="binding site" evidence="6">
    <location>
        <position position="15"/>
    </location>
    <ligand>
        <name>FAD</name>
        <dbReference type="ChEBI" id="CHEBI:57692"/>
    </ligand>
</feature>
<feature type="binding site" evidence="6">
    <location>
        <position position="283"/>
    </location>
    <ligand>
        <name>FAD</name>
        <dbReference type="ChEBI" id="CHEBI:57692"/>
    </ligand>
</feature>
<evidence type="ECO:0000313" key="9">
    <source>
        <dbReference type="Proteomes" id="UP000622653"/>
    </source>
</evidence>
<comment type="catalytic activity">
    <reaction evidence="6">
        <text>2 reduced [2Fe-2S]-[ferredoxin] + NADP(+) + H(+) = 2 oxidized [2Fe-2S]-[ferredoxin] + NADPH</text>
        <dbReference type="Rhea" id="RHEA:20125"/>
        <dbReference type="Rhea" id="RHEA-COMP:10000"/>
        <dbReference type="Rhea" id="RHEA-COMP:10001"/>
        <dbReference type="ChEBI" id="CHEBI:15378"/>
        <dbReference type="ChEBI" id="CHEBI:33737"/>
        <dbReference type="ChEBI" id="CHEBI:33738"/>
        <dbReference type="ChEBI" id="CHEBI:57783"/>
        <dbReference type="ChEBI" id="CHEBI:58349"/>
        <dbReference type="EC" id="1.18.1.2"/>
    </reaction>
</comment>
<dbReference type="AlphaFoldDB" id="A0A8J7GE33"/>
<dbReference type="GO" id="GO:0050661">
    <property type="term" value="F:NADP binding"/>
    <property type="evidence" value="ECO:0007669"/>
    <property type="project" value="UniProtKB-UniRule"/>
</dbReference>
<feature type="binding site" evidence="6">
    <location>
        <position position="324"/>
    </location>
    <ligand>
        <name>FAD</name>
        <dbReference type="ChEBI" id="CHEBI:57692"/>
    </ligand>
</feature>
<keyword evidence="3 6" id="KW-0274">FAD</keyword>
<dbReference type="GO" id="GO:0004324">
    <property type="term" value="F:ferredoxin-NADP+ reductase activity"/>
    <property type="evidence" value="ECO:0007669"/>
    <property type="project" value="UniProtKB-UniRule"/>
</dbReference>
<proteinExistence type="inferred from homology"/>
<reference evidence="8" key="1">
    <citation type="submission" date="2020-11" db="EMBL/GenBank/DDBJ databases">
        <title>Multidrug resistant novel bacterium Savagea serpentis sp. nov., isolated from the scats of a vine snake (Ahaetulla nasuta).</title>
        <authorList>
            <person name="Venkata Ramana V."/>
            <person name="Vikas Patil S."/>
            <person name="Yogita Lugani V."/>
        </authorList>
    </citation>
    <scope>NUCLEOTIDE SEQUENCE</scope>
    <source>
        <strain evidence="8">SN6</strain>
    </source>
</reference>
<name>A0A8J7GE33_9BACL</name>
<dbReference type="EC" id="1.18.1.2" evidence="6"/>
<keyword evidence="2 6" id="KW-0285">Flavoprotein</keyword>
<feature type="binding site" evidence="6">
    <location>
        <position position="42"/>
    </location>
    <ligand>
        <name>FAD</name>
        <dbReference type="ChEBI" id="CHEBI:57692"/>
    </ligand>
</feature>
<dbReference type="Pfam" id="PF07992">
    <property type="entry name" value="Pyr_redox_2"/>
    <property type="match status" value="1"/>
</dbReference>
<evidence type="ECO:0000313" key="8">
    <source>
        <dbReference type="EMBL" id="MBF4501936.1"/>
    </source>
</evidence>
<organism evidence="8 9">
    <name type="scientific">Savagea serpentis</name>
    <dbReference type="NCBI Taxonomy" id="2785297"/>
    <lineage>
        <taxon>Bacteria</taxon>
        <taxon>Bacillati</taxon>
        <taxon>Bacillota</taxon>
        <taxon>Bacilli</taxon>
        <taxon>Bacillales</taxon>
        <taxon>Caryophanaceae</taxon>
        <taxon>Savagea</taxon>
    </lineage>
</organism>
<evidence type="ECO:0000256" key="3">
    <source>
        <dbReference type="ARBA" id="ARBA00022827"/>
    </source>
</evidence>
<feature type="binding site" evidence="6">
    <location>
        <position position="86"/>
    </location>
    <ligand>
        <name>FAD</name>
        <dbReference type="ChEBI" id="CHEBI:57692"/>
    </ligand>
</feature>
<evidence type="ECO:0000256" key="5">
    <source>
        <dbReference type="ARBA" id="ARBA00023002"/>
    </source>
</evidence>
<evidence type="ECO:0000256" key="1">
    <source>
        <dbReference type="ARBA" id="ARBA00011738"/>
    </source>
</evidence>
<evidence type="ECO:0000259" key="7">
    <source>
        <dbReference type="Pfam" id="PF07992"/>
    </source>
</evidence>
<dbReference type="HAMAP" id="MF_01685">
    <property type="entry name" value="FENR2"/>
    <property type="match status" value="1"/>
</dbReference>
<keyword evidence="4 6" id="KW-0521">NADP</keyword>
<feature type="domain" description="FAD/NAD(P)-binding" evidence="7">
    <location>
        <begin position="6"/>
        <end position="295"/>
    </location>
</feature>
<dbReference type="PRINTS" id="PR00469">
    <property type="entry name" value="PNDRDTASEII"/>
</dbReference>
<dbReference type="InterPro" id="IPR022890">
    <property type="entry name" value="Fd--NADP_Rdtase_type_2"/>
</dbReference>